<evidence type="ECO:0000256" key="2">
    <source>
        <dbReference type="ARBA" id="ARBA00022598"/>
    </source>
</evidence>
<organism evidence="9 10">
    <name type="scientific">Mycolicibacterium pallens</name>
    <dbReference type="NCBI Taxonomy" id="370524"/>
    <lineage>
        <taxon>Bacteria</taxon>
        <taxon>Bacillati</taxon>
        <taxon>Actinomycetota</taxon>
        <taxon>Actinomycetes</taxon>
        <taxon>Mycobacteriales</taxon>
        <taxon>Mycobacteriaceae</taxon>
        <taxon>Mycolicibacterium</taxon>
    </lineage>
</organism>
<comment type="similarity">
    <text evidence="1 5 6">Belongs to the glutamine synthetase family.</text>
</comment>
<reference evidence="9 10" key="1">
    <citation type="submission" date="2021-07" db="EMBL/GenBank/DDBJ databases">
        <title>Whole genome sequencing of non-tuberculosis mycobacteria type-strains.</title>
        <authorList>
            <person name="Igarashi Y."/>
            <person name="Osugi A."/>
            <person name="Mitarai S."/>
        </authorList>
    </citation>
    <scope>NUCLEOTIDE SEQUENCE [LARGE SCALE GENOMIC DNA]</scope>
    <source>
        <strain evidence="9 10">JCM 16370</strain>
    </source>
</reference>
<evidence type="ECO:0000256" key="1">
    <source>
        <dbReference type="ARBA" id="ARBA00009897"/>
    </source>
</evidence>
<proteinExistence type="inferred from homology"/>
<keyword evidence="3" id="KW-0547">Nucleotide-binding</keyword>
<feature type="domain" description="GS catalytic" evidence="8">
    <location>
        <begin position="192"/>
        <end position="511"/>
    </location>
</feature>
<dbReference type="SMART" id="SM01230">
    <property type="entry name" value="Gln-synt_C"/>
    <property type="match status" value="1"/>
</dbReference>
<dbReference type="InterPro" id="IPR036651">
    <property type="entry name" value="Gln_synt_N_sf"/>
</dbReference>
<name>A0ABX8VBX0_9MYCO</name>
<dbReference type="Gene3D" id="3.10.20.70">
    <property type="entry name" value="Glutamine synthetase, N-terminal domain"/>
    <property type="match status" value="1"/>
</dbReference>
<keyword evidence="4" id="KW-0067">ATP-binding</keyword>
<dbReference type="Proteomes" id="UP000825367">
    <property type="component" value="Chromosome"/>
</dbReference>
<dbReference type="InterPro" id="IPR008146">
    <property type="entry name" value="Gln_synth_cat_dom"/>
</dbReference>
<dbReference type="Gene3D" id="3.30.590.10">
    <property type="entry name" value="Glutamine synthetase/guanido kinase, catalytic domain"/>
    <property type="match status" value="1"/>
</dbReference>
<evidence type="ECO:0000259" key="8">
    <source>
        <dbReference type="PROSITE" id="PS51987"/>
    </source>
</evidence>
<gene>
    <name evidence="9" type="ORF">K0O64_18900</name>
</gene>
<dbReference type="PANTHER" id="PTHR43785:SF12">
    <property type="entry name" value="TYPE-1 GLUTAMINE SYNTHETASE 2"/>
    <property type="match status" value="1"/>
</dbReference>
<dbReference type="SUPFAM" id="SSF55931">
    <property type="entry name" value="Glutamine synthetase/guanido kinase"/>
    <property type="match status" value="1"/>
</dbReference>
<keyword evidence="2" id="KW-0436">Ligase</keyword>
<evidence type="ECO:0000256" key="6">
    <source>
        <dbReference type="RuleBase" id="RU000384"/>
    </source>
</evidence>
<protein>
    <submittedName>
        <fullName evidence="9">Glutamine synthetase family protein</fullName>
    </submittedName>
</protein>
<dbReference type="SUPFAM" id="SSF54368">
    <property type="entry name" value="Glutamine synthetase, N-terminal domain"/>
    <property type="match status" value="1"/>
</dbReference>
<dbReference type="PROSITE" id="PS51987">
    <property type="entry name" value="GS_CATALYTIC"/>
    <property type="match status" value="1"/>
</dbReference>
<evidence type="ECO:0000256" key="4">
    <source>
        <dbReference type="ARBA" id="ARBA00022840"/>
    </source>
</evidence>
<evidence type="ECO:0000313" key="10">
    <source>
        <dbReference type="Proteomes" id="UP000825367"/>
    </source>
</evidence>
<dbReference type="InterPro" id="IPR008147">
    <property type="entry name" value="Gln_synt_N"/>
</dbReference>
<feature type="domain" description="GS beta-grasp" evidence="7">
    <location>
        <begin position="90"/>
        <end position="185"/>
    </location>
</feature>
<evidence type="ECO:0000259" key="7">
    <source>
        <dbReference type="PROSITE" id="PS51986"/>
    </source>
</evidence>
<dbReference type="Pfam" id="PF00120">
    <property type="entry name" value="Gln-synt_C"/>
    <property type="match status" value="1"/>
</dbReference>
<dbReference type="PROSITE" id="PS51986">
    <property type="entry name" value="GS_BETA_GRASP"/>
    <property type="match status" value="1"/>
</dbReference>
<dbReference type="InterPro" id="IPR014746">
    <property type="entry name" value="Gln_synth/guanido_kin_cat_dom"/>
</dbReference>
<sequence length="511" mass="55914">MTATGYRVVDRWRRWGRRRRRQTLEHFCPLATRCECLRSPRIKVWVCVHVDVKSGSPPAWRGRVGATESQEARNVKQDAESELLRALHDGSLTEIEVAWSDPFGHAAGKRIPAQQFIDRAKHGFAFCEAALGWNTDGTVIDGLRLTNWDDGYPDVHAIPDFSTYKPLPWRAGVGHVISDIVRPDGTPSLLDPRGALRRVIARLGSLGFTAKVGVEFEFYLLNPDGSPIQHDIHAYSLENANGLDPLISDLHHTLGAFTRLEGVQTEYGPGQVETNLVYTDALAAADDGARLKYAAKEVARKHGKVASFMPKPFSDHSGSSAHLHISLWRDDEPAFAPVDGNEGELTLLAIAGLLEHLPAITLFGAHSVNAYRRYTPDSFAPDTVNWSRDNRSAAIRSLVEDPPSASRIELRSGASDANPYWLIASALAAVLAGLEAGRPPVAAGAGNLYGKGAPLPDSLGTALALTEQDDTILEILGRDSVLDFIAIARSEWLAYSGHVSDWERQRYLTTS</sequence>
<dbReference type="EMBL" id="CP080333">
    <property type="protein sequence ID" value="QYL15202.1"/>
    <property type="molecule type" value="Genomic_DNA"/>
</dbReference>
<evidence type="ECO:0000256" key="3">
    <source>
        <dbReference type="ARBA" id="ARBA00022741"/>
    </source>
</evidence>
<dbReference type="PANTHER" id="PTHR43785">
    <property type="entry name" value="GAMMA-GLUTAMYLPUTRESCINE SYNTHETASE"/>
    <property type="match status" value="1"/>
</dbReference>
<accession>A0ABX8VBX0</accession>
<evidence type="ECO:0000256" key="5">
    <source>
        <dbReference type="PROSITE-ProRule" id="PRU01330"/>
    </source>
</evidence>
<evidence type="ECO:0000313" key="9">
    <source>
        <dbReference type="EMBL" id="QYL15202.1"/>
    </source>
</evidence>
<keyword evidence="10" id="KW-1185">Reference proteome</keyword>